<dbReference type="HOGENOM" id="CLU_081616_1_0_1"/>
<proteinExistence type="predicted"/>
<evidence type="ECO:0000256" key="6">
    <source>
        <dbReference type="SAM" id="Phobius"/>
    </source>
</evidence>
<comment type="subcellular location">
    <subcellularLocation>
        <location evidence="1">Membrane</location>
        <topology evidence="1">Multi-pass membrane protein</topology>
    </subcellularLocation>
</comment>
<dbReference type="PANTHER" id="PTHR46346">
    <property type="entry name" value="PHOSPHATIDYLINOSITOL N-ACETYLGLUCOSAMINYLTRANSFERASE SUBUNIT P"/>
    <property type="match status" value="1"/>
</dbReference>
<evidence type="ECO:0000259" key="7">
    <source>
        <dbReference type="Pfam" id="PF08510"/>
    </source>
</evidence>
<dbReference type="KEGG" id="lel:PVL30_000602"/>
<dbReference type="GeneID" id="5235856"/>
<evidence type="ECO:0000256" key="5">
    <source>
        <dbReference type="SAM" id="MobiDB-lite"/>
    </source>
</evidence>
<dbReference type="Proteomes" id="UP000001996">
    <property type="component" value="Unassembled WGS sequence"/>
</dbReference>
<dbReference type="FunCoup" id="A5DTD5">
    <property type="interactions" value="36"/>
</dbReference>
<dbReference type="eggNOG" id="KOG2257">
    <property type="taxonomic scope" value="Eukaryota"/>
</dbReference>
<dbReference type="GO" id="GO:0005783">
    <property type="term" value="C:endoplasmic reticulum"/>
    <property type="evidence" value="ECO:0007669"/>
    <property type="project" value="TreeGrafter"/>
</dbReference>
<keyword evidence="3 6" id="KW-1133">Transmembrane helix</keyword>
<dbReference type="STRING" id="379508.A5DTD5"/>
<evidence type="ECO:0000256" key="2">
    <source>
        <dbReference type="ARBA" id="ARBA00022692"/>
    </source>
</evidence>
<dbReference type="OrthoDB" id="690928at2759"/>
<feature type="transmembrane region" description="Helical" evidence="6">
    <location>
        <begin position="106"/>
        <end position="125"/>
    </location>
</feature>
<feature type="domain" description="PIG-P" evidence="7">
    <location>
        <begin position="101"/>
        <end position="256"/>
    </location>
</feature>
<dbReference type="PANTHER" id="PTHR46346:SF1">
    <property type="entry name" value="PHOSPHATIDYLINOSITOL N-ACETYLGLUCOSAMINYLTRANSFERASE SUBUNIT P"/>
    <property type="match status" value="1"/>
</dbReference>
<evidence type="ECO:0000256" key="4">
    <source>
        <dbReference type="ARBA" id="ARBA00023136"/>
    </source>
</evidence>
<reference evidence="8 9" key="1">
    <citation type="journal article" date="2009" name="Nature">
        <title>Evolution of pathogenicity and sexual reproduction in eight Candida genomes.</title>
        <authorList>
            <person name="Butler G."/>
            <person name="Rasmussen M.D."/>
            <person name="Lin M.F."/>
            <person name="Santos M.A."/>
            <person name="Sakthikumar S."/>
            <person name="Munro C.A."/>
            <person name="Rheinbay E."/>
            <person name="Grabherr M."/>
            <person name="Forche A."/>
            <person name="Reedy J.L."/>
            <person name="Agrafioti I."/>
            <person name="Arnaud M.B."/>
            <person name="Bates S."/>
            <person name="Brown A.J."/>
            <person name="Brunke S."/>
            <person name="Costanzo M.C."/>
            <person name="Fitzpatrick D.A."/>
            <person name="de Groot P.W."/>
            <person name="Harris D."/>
            <person name="Hoyer L.L."/>
            <person name="Hube B."/>
            <person name="Klis F.M."/>
            <person name="Kodira C."/>
            <person name="Lennard N."/>
            <person name="Logue M.E."/>
            <person name="Martin R."/>
            <person name="Neiman A.M."/>
            <person name="Nikolaou E."/>
            <person name="Quail M.A."/>
            <person name="Quinn J."/>
            <person name="Santos M.C."/>
            <person name="Schmitzberger F.F."/>
            <person name="Sherlock G."/>
            <person name="Shah P."/>
            <person name="Silverstein K.A."/>
            <person name="Skrzypek M.S."/>
            <person name="Soll D."/>
            <person name="Staggs R."/>
            <person name="Stansfield I."/>
            <person name="Stumpf M.P."/>
            <person name="Sudbery P.E."/>
            <person name="Srikantha T."/>
            <person name="Zeng Q."/>
            <person name="Berman J."/>
            <person name="Berriman M."/>
            <person name="Heitman J."/>
            <person name="Gow N.A."/>
            <person name="Lorenz M.C."/>
            <person name="Birren B.W."/>
            <person name="Kellis M."/>
            <person name="Cuomo C.A."/>
        </authorList>
    </citation>
    <scope>NUCLEOTIDE SEQUENCE [LARGE SCALE GENOMIC DNA]</scope>
    <source>
        <strain evidence="9">ATCC 11503 / BCRC 21390 / CBS 2605 / JCM 1781 / NBRC 1676 / NRRL YB-4239</strain>
    </source>
</reference>
<feature type="region of interest" description="Disordered" evidence="5">
    <location>
        <begin position="1"/>
        <end position="21"/>
    </location>
</feature>
<dbReference type="AlphaFoldDB" id="A5DTD5"/>
<keyword evidence="2 6" id="KW-0812">Transmembrane</keyword>
<name>A5DTD5_LODEL</name>
<evidence type="ECO:0000256" key="3">
    <source>
        <dbReference type="ARBA" id="ARBA00022989"/>
    </source>
</evidence>
<dbReference type="GO" id="GO:0006506">
    <property type="term" value="P:GPI anchor biosynthetic process"/>
    <property type="evidence" value="ECO:0007669"/>
    <property type="project" value="TreeGrafter"/>
</dbReference>
<dbReference type="InterPro" id="IPR013717">
    <property type="entry name" value="PIG-P"/>
</dbReference>
<feature type="transmembrane region" description="Helical" evidence="6">
    <location>
        <begin position="145"/>
        <end position="166"/>
    </location>
</feature>
<feature type="region of interest" description="Disordered" evidence="5">
    <location>
        <begin position="44"/>
        <end position="65"/>
    </location>
</feature>
<gene>
    <name evidence="8" type="ORF">LELG_00621</name>
</gene>
<dbReference type="VEuPathDB" id="FungiDB:LELG_00621"/>
<evidence type="ECO:0000256" key="1">
    <source>
        <dbReference type="ARBA" id="ARBA00004141"/>
    </source>
</evidence>
<organism evidence="8 9">
    <name type="scientific">Lodderomyces elongisporus (strain ATCC 11503 / CBS 2605 / JCM 1781 / NBRC 1676 / NRRL YB-4239)</name>
    <name type="common">Yeast</name>
    <name type="synonym">Saccharomyces elongisporus</name>
    <dbReference type="NCBI Taxonomy" id="379508"/>
    <lineage>
        <taxon>Eukaryota</taxon>
        <taxon>Fungi</taxon>
        <taxon>Dikarya</taxon>
        <taxon>Ascomycota</taxon>
        <taxon>Saccharomycotina</taxon>
        <taxon>Pichiomycetes</taxon>
        <taxon>Debaryomycetaceae</taxon>
        <taxon>Candida/Lodderomyces clade</taxon>
        <taxon>Lodderomyces</taxon>
    </lineage>
</organism>
<dbReference type="InParanoid" id="A5DTD5"/>
<sequence length="268" mass="31268">MSSSFLNVLDESPPRPISPRPFLQHIDFANDEFTNDDHAFNQIHSSDSEHSSASSGTDLDQDSRSCHSLSMSKLDKQPISSQDDLARQSDVTVSNIHHSQAEYHGFTIYVLALISFIIYIAWLVIPDEILSGWFSISYYPDKYWAMAVPAYLLILMVMVYWVLALYNLEVLTVELSDLRCFVDEYTQFPKVEEDKIETHENQDLYKEMKVHIRDQEMRRNEEEKEEARRRRICEYIHKAPSGVWDLPITLVNEVLYLDNDEDVTTYNE</sequence>
<dbReference type="GO" id="GO:0016020">
    <property type="term" value="C:membrane"/>
    <property type="evidence" value="ECO:0007669"/>
    <property type="project" value="UniProtKB-SubCell"/>
</dbReference>
<dbReference type="Pfam" id="PF08510">
    <property type="entry name" value="PIG-P"/>
    <property type="match status" value="1"/>
</dbReference>
<dbReference type="InterPro" id="IPR052263">
    <property type="entry name" value="GPI_Anchor_Biosynth"/>
</dbReference>
<keyword evidence="9" id="KW-1185">Reference proteome</keyword>
<protein>
    <recommendedName>
        <fullName evidence="7">PIG-P domain-containing protein</fullName>
    </recommendedName>
</protein>
<accession>A5DTD5</accession>
<dbReference type="EMBL" id="CH981524">
    <property type="protein sequence ID" value="EDK42443.1"/>
    <property type="molecule type" value="Genomic_DNA"/>
</dbReference>
<evidence type="ECO:0000313" key="9">
    <source>
        <dbReference type="Proteomes" id="UP000001996"/>
    </source>
</evidence>
<keyword evidence="4 6" id="KW-0472">Membrane</keyword>
<evidence type="ECO:0000313" key="8">
    <source>
        <dbReference type="EMBL" id="EDK42443.1"/>
    </source>
</evidence>